<protein>
    <recommendedName>
        <fullName evidence="8">THAP-type domain-containing protein</fullName>
    </recommendedName>
</protein>
<evidence type="ECO:0000256" key="2">
    <source>
        <dbReference type="ARBA" id="ARBA00022771"/>
    </source>
</evidence>
<keyword evidence="6" id="KW-0175">Coiled coil</keyword>
<comment type="caution">
    <text evidence="9">The sequence shown here is derived from an EMBL/GenBank/DDBJ whole genome shotgun (WGS) entry which is preliminary data.</text>
</comment>
<dbReference type="Proteomes" id="UP000821866">
    <property type="component" value="Chromosome 1"/>
</dbReference>
<proteinExistence type="predicted"/>
<feature type="compositionally biased region" description="Basic and acidic residues" evidence="7">
    <location>
        <begin position="200"/>
        <end position="210"/>
    </location>
</feature>
<evidence type="ECO:0000259" key="8">
    <source>
        <dbReference type="PROSITE" id="PS50950"/>
    </source>
</evidence>
<accession>A0A9J6EZJ1</accession>
<evidence type="ECO:0000256" key="3">
    <source>
        <dbReference type="ARBA" id="ARBA00022833"/>
    </source>
</evidence>
<evidence type="ECO:0000313" key="10">
    <source>
        <dbReference type="Proteomes" id="UP000821866"/>
    </source>
</evidence>
<keyword evidence="10" id="KW-1185">Reference proteome</keyword>
<keyword evidence="3" id="KW-0862">Zinc</keyword>
<dbReference type="InterPro" id="IPR052224">
    <property type="entry name" value="THAP_domain_protein"/>
</dbReference>
<dbReference type="GO" id="GO:0003677">
    <property type="term" value="F:DNA binding"/>
    <property type="evidence" value="ECO:0007669"/>
    <property type="project" value="UniProtKB-UniRule"/>
</dbReference>
<organism evidence="9 10">
    <name type="scientific">Rhipicephalus microplus</name>
    <name type="common">Cattle tick</name>
    <name type="synonym">Boophilus microplus</name>
    <dbReference type="NCBI Taxonomy" id="6941"/>
    <lineage>
        <taxon>Eukaryota</taxon>
        <taxon>Metazoa</taxon>
        <taxon>Ecdysozoa</taxon>
        <taxon>Arthropoda</taxon>
        <taxon>Chelicerata</taxon>
        <taxon>Arachnida</taxon>
        <taxon>Acari</taxon>
        <taxon>Parasitiformes</taxon>
        <taxon>Ixodida</taxon>
        <taxon>Ixodoidea</taxon>
        <taxon>Ixodidae</taxon>
        <taxon>Rhipicephalinae</taxon>
        <taxon>Rhipicephalus</taxon>
        <taxon>Boophilus</taxon>
    </lineage>
</organism>
<dbReference type="InterPro" id="IPR006612">
    <property type="entry name" value="THAP_Znf"/>
</dbReference>
<dbReference type="VEuPathDB" id="VectorBase:LOC119176630"/>
<sequence length="786" mass="88567">MESDKQYTVNLLTALHLLTNAWSQVTDMTIINSFRHAGFVVPECSTQNSCEDDEEEVSLVASLGNKGLVVDIGSYVTVDEDVPTCREDTLDTLIYEVLEVPSKVTSEDDEDASMGPAPVANDAGDLYIRPGKQPWEPSDRSKVCSLHFKPEDYREGLKLRKLKPDVIPSIFPSYPGYMQEPSRKERQPVKRCAVPGLSPDKPHAEAKKNSEPSSLPLILPAPESSFCLPKTYQMPKHGKTVQCQTSPSKATRPRGMQTRLSLSRMTNLLRKVQNLTRKCQRLQKKQHHLQEELSTLRQEAKKASLLMKRTNVEILQQKVEESNEKALFLQEQLAFLDKKKGLWREETVRKCVLLHAKSPAGYRLLREIGVSTLRSRCTLKRYIGACTGEVVSSLIKQRLHAEVKLHSKEVLYLLFAFTFLPGVKLLELCSLRLLQARCGSLVMDEMSLKQSALYHKQFDALHGFVDLGGAEIDYGLEEQLATHLLCFVFVGLSTRYRHPLDPDRQLFLSFDYCHIIKNVRNQFLDTKRIFRNAGVLIVPDYLRLLWLENECLIYFDLWKESTAHNLEFLSEETYEALRVTTMSTVLCTRHLLGRGFHFVLTGKFSSDDVESLLSTIRQLNGSNDQTDAYTALSSLQKILVTGCIHSSPSGNVGSVIGSIGEATKLAPQPAAAAPPDKDIKKLLLPYLTALERFPSMIGDAHLKKKTRQAYGEKRRRSWNARQKKAANNVQLISPDAPRAAHSNDRRTAAAACVRSGALSYALQQHLIGLCCRRIAILHFQQHPRPH</sequence>
<dbReference type="Pfam" id="PF21787">
    <property type="entry name" value="TNP-like_RNaseH_N"/>
    <property type="match status" value="1"/>
</dbReference>
<gene>
    <name evidence="9" type="ORF">HPB51_007556</name>
</gene>
<feature type="region of interest" description="Disordered" evidence="7">
    <location>
        <begin position="104"/>
        <end position="125"/>
    </location>
</feature>
<dbReference type="PANTHER" id="PTHR46927">
    <property type="entry name" value="AGAP005574-PA"/>
    <property type="match status" value="1"/>
</dbReference>
<dbReference type="InterPro" id="IPR048365">
    <property type="entry name" value="TNP-like_RNaseH_N"/>
</dbReference>
<feature type="coiled-coil region" evidence="6">
    <location>
        <begin position="265"/>
        <end position="339"/>
    </location>
</feature>
<evidence type="ECO:0000256" key="6">
    <source>
        <dbReference type="SAM" id="Coils"/>
    </source>
</evidence>
<dbReference type="VEuPathDB" id="VectorBase:LOC119186012"/>
<reference evidence="9" key="2">
    <citation type="submission" date="2021-09" db="EMBL/GenBank/DDBJ databases">
        <authorList>
            <person name="Jia N."/>
            <person name="Wang J."/>
            <person name="Shi W."/>
            <person name="Du L."/>
            <person name="Sun Y."/>
            <person name="Zhan W."/>
            <person name="Jiang J."/>
            <person name="Wang Q."/>
            <person name="Zhang B."/>
            <person name="Ji P."/>
            <person name="Sakyi L.B."/>
            <person name="Cui X."/>
            <person name="Yuan T."/>
            <person name="Jiang B."/>
            <person name="Yang W."/>
            <person name="Lam T.T.-Y."/>
            <person name="Chang Q."/>
            <person name="Ding S."/>
            <person name="Wang X."/>
            <person name="Zhu J."/>
            <person name="Ruan X."/>
            <person name="Zhao L."/>
            <person name="Wei J."/>
            <person name="Que T."/>
            <person name="Du C."/>
            <person name="Cheng J."/>
            <person name="Dai P."/>
            <person name="Han X."/>
            <person name="Huang E."/>
            <person name="Gao Y."/>
            <person name="Liu J."/>
            <person name="Shao H."/>
            <person name="Ye R."/>
            <person name="Li L."/>
            <person name="Wei W."/>
            <person name="Wang X."/>
            <person name="Wang C."/>
            <person name="Huo Q."/>
            <person name="Li W."/>
            <person name="Guo W."/>
            <person name="Chen H."/>
            <person name="Chen S."/>
            <person name="Zhou L."/>
            <person name="Zhou L."/>
            <person name="Ni X."/>
            <person name="Tian J."/>
            <person name="Zhou Y."/>
            <person name="Sheng Y."/>
            <person name="Liu T."/>
            <person name="Pan Y."/>
            <person name="Xia L."/>
            <person name="Li J."/>
            <person name="Zhao F."/>
            <person name="Cao W."/>
        </authorList>
    </citation>
    <scope>NUCLEOTIDE SEQUENCE</scope>
    <source>
        <strain evidence="9">Rmic-2018</strain>
        <tissue evidence="9">Larvae</tissue>
    </source>
</reference>
<keyword evidence="1" id="KW-0479">Metal-binding</keyword>
<evidence type="ECO:0000256" key="1">
    <source>
        <dbReference type="ARBA" id="ARBA00022723"/>
    </source>
</evidence>
<dbReference type="EMBL" id="JABSTU010000001">
    <property type="protein sequence ID" value="KAH8039572.1"/>
    <property type="molecule type" value="Genomic_DNA"/>
</dbReference>
<feature type="region of interest" description="Disordered" evidence="7">
    <location>
        <begin position="177"/>
        <end position="215"/>
    </location>
</feature>
<evidence type="ECO:0000256" key="7">
    <source>
        <dbReference type="SAM" id="MobiDB-lite"/>
    </source>
</evidence>
<feature type="domain" description="THAP-type" evidence="8">
    <location>
        <begin position="90"/>
        <end position="171"/>
    </location>
</feature>
<keyword evidence="2 5" id="KW-0863">Zinc-finger</keyword>
<dbReference type="VEuPathDB" id="VectorBase:LOC119179145"/>
<evidence type="ECO:0000313" key="9">
    <source>
        <dbReference type="EMBL" id="KAH8039572.1"/>
    </source>
</evidence>
<dbReference type="PANTHER" id="PTHR46927:SF3">
    <property type="entry name" value="THAP-TYPE DOMAIN-CONTAINING PROTEIN"/>
    <property type="match status" value="1"/>
</dbReference>
<feature type="region of interest" description="Disordered" evidence="7">
    <location>
        <begin position="706"/>
        <end position="725"/>
    </location>
</feature>
<name>A0A9J6EZJ1_RHIMP</name>
<keyword evidence="4 5" id="KW-0238">DNA-binding</keyword>
<dbReference type="PROSITE" id="PS50950">
    <property type="entry name" value="ZF_THAP"/>
    <property type="match status" value="1"/>
</dbReference>
<dbReference type="GO" id="GO:0008270">
    <property type="term" value="F:zinc ion binding"/>
    <property type="evidence" value="ECO:0007669"/>
    <property type="project" value="UniProtKB-KW"/>
</dbReference>
<reference evidence="9" key="1">
    <citation type="journal article" date="2020" name="Cell">
        <title>Large-Scale Comparative Analyses of Tick Genomes Elucidate Their Genetic Diversity and Vector Capacities.</title>
        <authorList>
            <consortium name="Tick Genome and Microbiome Consortium (TIGMIC)"/>
            <person name="Jia N."/>
            <person name="Wang J."/>
            <person name="Shi W."/>
            <person name="Du L."/>
            <person name="Sun Y."/>
            <person name="Zhan W."/>
            <person name="Jiang J.F."/>
            <person name="Wang Q."/>
            <person name="Zhang B."/>
            <person name="Ji P."/>
            <person name="Bell-Sakyi L."/>
            <person name="Cui X.M."/>
            <person name="Yuan T.T."/>
            <person name="Jiang B.G."/>
            <person name="Yang W.F."/>
            <person name="Lam T.T."/>
            <person name="Chang Q.C."/>
            <person name="Ding S.J."/>
            <person name="Wang X.J."/>
            <person name="Zhu J.G."/>
            <person name="Ruan X.D."/>
            <person name="Zhao L."/>
            <person name="Wei J.T."/>
            <person name="Ye R.Z."/>
            <person name="Que T.C."/>
            <person name="Du C.H."/>
            <person name="Zhou Y.H."/>
            <person name="Cheng J.X."/>
            <person name="Dai P.F."/>
            <person name="Guo W.B."/>
            <person name="Han X.H."/>
            <person name="Huang E.J."/>
            <person name="Li L.F."/>
            <person name="Wei W."/>
            <person name="Gao Y.C."/>
            <person name="Liu J.Z."/>
            <person name="Shao H.Z."/>
            <person name="Wang X."/>
            <person name="Wang C.C."/>
            <person name="Yang T.C."/>
            <person name="Huo Q.B."/>
            <person name="Li W."/>
            <person name="Chen H.Y."/>
            <person name="Chen S.E."/>
            <person name="Zhou L.G."/>
            <person name="Ni X.B."/>
            <person name="Tian J.H."/>
            <person name="Sheng Y."/>
            <person name="Liu T."/>
            <person name="Pan Y.S."/>
            <person name="Xia L.Y."/>
            <person name="Li J."/>
            <person name="Zhao F."/>
            <person name="Cao W.C."/>
        </authorList>
    </citation>
    <scope>NUCLEOTIDE SEQUENCE</scope>
    <source>
        <strain evidence="9">Rmic-2018</strain>
    </source>
</reference>
<feature type="compositionally biased region" description="Basic residues" evidence="7">
    <location>
        <begin position="706"/>
        <end position="724"/>
    </location>
</feature>
<evidence type="ECO:0000256" key="5">
    <source>
        <dbReference type="PROSITE-ProRule" id="PRU00309"/>
    </source>
</evidence>
<dbReference type="AlphaFoldDB" id="A0A9J6EZJ1"/>
<evidence type="ECO:0000256" key="4">
    <source>
        <dbReference type="ARBA" id="ARBA00023125"/>
    </source>
</evidence>
<dbReference type="Pfam" id="PF05485">
    <property type="entry name" value="THAP"/>
    <property type="match status" value="1"/>
</dbReference>
<dbReference type="SUPFAM" id="SSF57716">
    <property type="entry name" value="Glucocorticoid receptor-like (DNA-binding domain)"/>
    <property type="match status" value="1"/>
</dbReference>